<evidence type="ECO:0000313" key="4">
    <source>
        <dbReference type="Proteomes" id="UP001280121"/>
    </source>
</evidence>
<sequence>MIVIEIENVNTPSNIDTPYYERDPGLRLPIEVYPAEKCDDVRKAYIKMSPCQPILDKYPSSPNETLQNRLRLKTSLEAVKWLAMQGCAFRRHDESINSTNRGNFIEMIKLQVKVNQEIVEIVLENSQQNAKYTSPRIQQELLNILANRVRAKIREEVRDAKFCILVDEAVDESNKEQMAIILRLQLALVAVAKEVHDIWLFFSKLNSIINFVSASSKRHSELKSIREGEIQELTDLGELETVLGISNMLFQALQLKSQDILNAMNLVSTTKMLPQKLRENEWDTFLESVVSFCERLDVLGCPEFHNLASLSELCQCLAETKRSEHYTLIDKLIRLVLTLHVSKTTTERAFSAMKLVKTSLRNKMDDDFLTDCMVIYIEREIADIIDLDSIMDEFDDVKPRKTKLK</sequence>
<gene>
    <name evidence="3" type="ORF">Ddye_023968</name>
</gene>
<dbReference type="PANTHER" id="PTHR45749:SF26">
    <property type="entry name" value="ZINC FINGER MYM-TYPE PROTEIN 1-LIKE"/>
    <property type="match status" value="1"/>
</dbReference>
<dbReference type="InterPro" id="IPR025398">
    <property type="entry name" value="DUF4371"/>
</dbReference>
<dbReference type="Proteomes" id="UP001280121">
    <property type="component" value="Unassembled WGS sequence"/>
</dbReference>
<dbReference type="PANTHER" id="PTHR45749">
    <property type="match status" value="1"/>
</dbReference>
<dbReference type="Pfam" id="PF14291">
    <property type="entry name" value="DUF4371"/>
    <property type="match status" value="1"/>
</dbReference>
<evidence type="ECO:0000259" key="2">
    <source>
        <dbReference type="Pfam" id="PF14291"/>
    </source>
</evidence>
<organism evidence="3 4">
    <name type="scientific">Dipteronia dyeriana</name>
    <dbReference type="NCBI Taxonomy" id="168575"/>
    <lineage>
        <taxon>Eukaryota</taxon>
        <taxon>Viridiplantae</taxon>
        <taxon>Streptophyta</taxon>
        <taxon>Embryophyta</taxon>
        <taxon>Tracheophyta</taxon>
        <taxon>Spermatophyta</taxon>
        <taxon>Magnoliopsida</taxon>
        <taxon>eudicotyledons</taxon>
        <taxon>Gunneridae</taxon>
        <taxon>Pentapetalae</taxon>
        <taxon>rosids</taxon>
        <taxon>malvids</taxon>
        <taxon>Sapindales</taxon>
        <taxon>Sapindaceae</taxon>
        <taxon>Hippocastanoideae</taxon>
        <taxon>Acereae</taxon>
        <taxon>Dipteronia</taxon>
    </lineage>
</organism>
<protein>
    <recommendedName>
        <fullName evidence="5">HAT C-terminal dimerisation domain-containing protein</fullName>
    </recommendedName>
</protein>
<keyword evidence="4" id="KW-1185">Reference proteome</keyword>
<dbReference type="InterPro" id="IPR008906">
    <property type="entry name" value="HATC_C_dom"/>
</dbReference>
<feature type="domain" description="HAT C-terminal dimerisation" evidence="1">
    <location>
        <begin position="321"/>
        <end position="380"/>
    </location>
</feature>
<feature type="domain" description="DUF4371" evidence="2">
    <location>
        <begin position="68"/>
        <end position="185"/>
    </location>
</feature>
<dbReference type="AlphaFoldDB" id="A0AAD9TUW3"/>
<dbReference type="Pfam" id="PF05699">
    <property type="entry name" value="Dimer_Tnp_hAT"/>
    <property type="match status" value="1"/>
</dbReference>
<reference evidence="3" key="1">
    <citation type="journal article" date="2023" name="Plant J.">
        <title>Genome sequences and population genomics provide insights into the demographic history, inbreeding, and mutation load of two 'living fossil' tree species of Dipteronia.</title>
        <authorList>
            <person name="Feng Y."/>
            <person name="Comes H.P."/>
            <person name="Chen J."/>
            <person name="Zhu S."/>
            <person name="Lu R."/>
            <person name="Zhang X."/>
            <person name="Li P."/>
            <person name="Qiu J."/>
            <person name="Olsen K.M."/>
            <person name="Qiu Y."/>
        </authorList>
    </citation>
    <scope>NUCLEOTIDE SEQUENCE</scope>
    <source>
        <strain evidence="3">KIB01</strain>
    </source>
</reference>
<evidence type="ECO:0008006" key="5">
    <source>
        <dbReference type="Google" id="ProtNLM"/>
    </source>
</evidence>
<dbReference type="GO" id="GO:0046983">
    <property type="term" value="F:protein dimerization activity"/>
    <property type="evidence" value="ECO:0007669"/>
    <property type="project" value="InterPro"/>
</dbReference>
<accession>A0AAD9TUW3</accession>
<dbReference type="EMBL" id="JANJYI010000007">
    <property type="protein sequence ID" value="KAK2642205.1"/>
    <property type="molecule type" value="Genomic_DNA"/>
</dbReference>
<comment type="caution">
    <text evidence="3">The sequence shown here is derived from an EMBL/GenBank/DDBJ whole genome shotgun (WGS) entry which is preliminary data.</text>
</comment>
<evidence type="ECO:0000259" key="1">
    <source>
        <dbReference type="Pfam" id="PF05699"/>
    </source>
</evidence>
<name>A0AAD9TUW3_9ROSI</name>
<evidence type="ECO:0000313" key="3">
    <source>
        <dbReference type="EMBL" id="KAK2642205.1"/>
    </source>
</evidence>
<proteinExistence type="predicted"/>